<dbReference type="EC" id="3.6.3.-" evidence="3"/>
<evidence type="ECO:0000313" key="3">
    <source>
        <dbReference type="EMBL" id="MPN47484.1"/>
    </source>
</evidence>
<keyword evidence="2" id="KW-1278">Translocase</keyword>
<keyword evidence="1" id="KW-0813">Transport</keyword>
<dbReference type="GO" id="GO:0016787">
    <property type="term" value="F:hydrolase activity"/>
    <property type="evidence" value="ECO:0007669"/>
    <property type="project" value="UniProtKB-KW"/>
</dbReference>
<evidence type="ECO:0000256" key="1">
    <source>
        <dbReference type="ARBA" id="ARBA00022448"/>
    </source>
</evidence>
<organism evidence="3">
    <name type="scientific">bioreactor metagenome</name>
    <dbReference type="NCBI Taxonomy" id="1076179"/>
    <lineage>
        <taxon>unclassified sequences</taxon>
        <taxon>metagenomes</taxon>
        <taxon>ecological metagenomes</taxon>
    </lineage>
</organism>
<dbReference type="EMBL" id="VSSQ01109005">
    <property type="protein sequence ID" value="MPN47484.1"/>
    <property type="molecule type" value="Genomic_DNA"/>
</dbReference>
<name>A0A645IGQ0_9ZZZZ</name>
<keyword evidence="3" id="KW-0067">ATP-binding</keyword>
<dbReference type="SUPFAM" id="SSF52540">
    <property type="entry name" value="P-loop containing nucleoside triphosphate hydrolases"/>
    <property type="match status" value="1"/>
</dbReference>
<comment type="caution">
    <text evidence="3">The sequence shown here is derived from an EMBL/GenBank/DDBJ whole genome shotgun (WGS) entry which is preliminary data.</text>
</comment>
<dbReference type="PANTHER" id="PTHR42794:SF1">
    <property type="entry name" value="HEMIN IMPORT ATP-BINDING PROTEIN HMUV"/>
    <property type="match status" value="1"/>
</dbReference>
<dbReference type="GO" id="GO:0005524">
    <property type="term" value="F:ATP binding"/>
    <property type="evidence" value="ECO:0007669"/>
    <property type="project" value="UniProtKB-KW"/>
</dbReference>
<accession>A0A645IGQ0</accession>
<dbReference type="InterPro" id="IPR027417">
    <property type="entry name" value="P-loop_NTPase"/>
</dbReference>
<dbReference type="Gene3D" id="3.40.50.300">
    <property type="entry name" value="P-loop containing nucleotide triphosphate hydrolases"/>
    <property type="match status" value="1"/>
</dbReference>
<dbReference type="AlphaFoldDB" id="A0A645IGQ0"/>
<sequence length="116" mass="12460">MARALAQVWSPVADAGARWLLLDEPTAALDLAHQHHCMALLRARAVEHGVGVVAVVHDVNLAIRYAHDVLILGRGDCLSGQTDRVLVPESIQHIWGVQCTRVPAADGVPQFLFSGA</sequence>
<dbReference type="PANTHER" id="PTHR42794">
    <property type="entry name" value="HEMIN IMPORT ATP-BINDING PROTEIN HMUV"/>
    <property type="match status" value="1"/>
</dbReference>
<keyword evidence="3" id="KW-0547">Nucleotide-binding</keyword>
<evidence type="ECO:0000256" key="2">
    <source>
        <dbReference type="ARBA" id="ARBA00022967"/>
    </source>
</evidence>
<keyword evidence="3" id="KW-0378">Hydrolase</keyword>
<reference evidence="3" key="1">
    <citation type="submission" date="2019-08" db="EMBL/GenBank/DDBJ databases">
        <authorList>
            <person name="Kucharzyk K."/>
            <person name="Murdoch R.W."/>
            <person name="Higgins S."/>
            <person name="Loffler F."/>
        </authorList>
    </citation>
    <scope>NUCLEOTIDE SEQUENCE</scope>
</reference>
<proteinExistence type="predicted"/>
<gene>
    <name evidence="3" type="primary">hmuV_6</name>
    <name evidence="3" type="ORF">SDC9_195086</name>
</gene>
<protein>
    <submittedName>
        <fullName evidence="3">Hemin import ATP-binding protein HmuV</fullName>
        <ecNumber evidence="3">3.6.3.-</ecNumber>
    </submittedName>
</protein>